<gene>
    <name evidence="2" type="ORF">ACFQ3C_13765</name>
</gene>
<organism evidence="2 3">
    <name type="scientific">Seohaeicola saemankumensis</name>
    <dbReference type="NCBI Taxonomy" id="481181"/>
    <lineage>
        <taxon>Bacteria</taxon>
        <taxon>Pseudomonadati</taxon>
        <taxon>Pseudomonadota</taxon>
        <taxon>Alphaproteobacteria</taxon>
        <taxon>Rhodobacterales</taxon>
        <taxon>Roseobacteraceae</taxon>
        <taxon>Seohaeicola</taxon>
    </lineage>
</organism>
<sequence>MARLAQIWRYPVKSHGREAIDSARLTAGDCLPGDRIWAIAHETSGADNTAWSPCTGFTRIASSPALGAIRAVLHADGQTVTLSHPGKPDLTVAPDLQPDTLLDWVRPLTAEGRAAPARVVRVPGRGLTDSEYPSLTIGNLASHRAVEGRMGRTLQVERWRANIWLDDLPPWEEFDWIGRTIHIGGAALRVTERTGRCTAPSANPETGKRDSDLLGFLEEQWNHQDFCVHAEVITSGTIAIGDTAKVV</sequence>
<dbReference type="SUPFAM" id="SSF50800">
    <property type="entry name" value="PK beta-barrel domain-like"/>
    <property type="match status" value="1"/>
</dbReference>
<comment type="caution">
    <text evidence="2">The sequence shown here is derived from an EMBL/GenBank/DDBJ whole genome shotgun (WGS) entry which is preliminary data.</text>
</comment>
<dbReference type="InterPro" id="IPR005303">
    <property type="entry name" value="MOCOS_middle"/>
</dbReference>
<dbReference type="Pfam" id="PF03476">
    <property type="entry name" value="MOSC_N"/>
    <property type="match status" value="1"/>
</dbReference>
<evidence type="ECO:0000313" key="3">
    <source>
        <dbReference type="Proteomes" id="UP001597151"/>
    </source>
</evidence>
<name>A0ABW3TF02_9RHOB</name>
<evidence type="ECO:0000259" key="1">
    <source>
        <dbReference type="PROSITE" id="PS51340"/>
    </source>
</evidence>
<evidence type="ECO:0000313" key="2">
    <source>
        <dbReference type="EMBL" id="MFD1195735.1"/>
    </source>
</evidence>
<proteinExistence type="predicted"/>
<dbReference type="Proteomes" id="UP001597151">
    <property type="component" value="Unassembled WGS sequence"/>
</dbReference>
<dbReference type="RefSeq" id="WP_380792887.1">
    <property type="nucleotide sequence ID" value="NZ_JBHTKR010000005.1"/>
</dbReference>
<keyword evidence="3" id="KW-1185">Reference proteome</keyword>
<dbReference type="InterPro" id="IPR005302">
    <property type="entry name" value="MoCF_Sase_C"/>
</dbReference>
<reference evidence="3" key="1">
    <citation type="journal article" date="2019" name="Int. J. Syst. Evol. Microbiol.">
        <title>The Global Catalogue of Microorganisms (GCM) 10K type strain sequencing project: providing services to taxonomists for standard genome sequencing and annotation.</title>
        <authorList>
            <consortium name="The Broad Institute Genomics Platform"/>
            <consortium name="The Broad Institute Genome Sequencing Center for Infectious Disease"/>
            <person name="Wu L."/>
            <person name="Ma J."/>
        </authorList>
    </citation>
    <scope>NUCLEOTIDE SEQUENCE [LARGE SCALE GENOMIC DNA]</scope>
    <source>
        <strain evidence="3">CCUG 55328</strain>
    </source>
</reference>
<accession>A0ABW3TF02</accession>
<dbReference type="Gene3D" id="2.40.33.20">
    <property type="entry name" value="PK beta-barrel domain-like"/>
    <property type="match status" value="1"/>
</dbReference>
<dbReference type="Pfam" id="PF03473">
    <property type="entry name" value="MOSC"/>
    <property type="match status" value="1"/>
</dbReference>
<feature type="domain" description="MOSC" evidence="1">
    <location>
        <begin position="108"/>
        <end position="247"/>
    </location>
</feature>
<dbReference type="InterPro" id="IPR011037">
    <property type="entry name" value="Pyrv_Knase-like_insert_dom_sf"/>
</dbReference>
<dbReference type="EMBL" id="JBHTKR010000005">
    <property type="protein sequence ID" value="MFD1195735.1"/>
    <property type="molecule type" value="Genomic_DNA"/>
</dbReference>
<dbReference type="PROSITE" id="PS51340">
    <property type="entry name" value="MOSC"/>
    <property type="match status" value="1"/>
</dbReference>
<protein>
    <submittedName>
        <fullName evidence="2">MOSC domain-containing protein</fullName>
    </submittedName>
</protein>